<evidence type="ECO:0000313" key="1">
    <source>
        <dbReference type="EMBL" id="PQM47738.1"/>
    </source>
</evidence>
<dbReference type="EMBL" id="PPEA01000287">
    <property type="protein sequence ID" value="PQM47738.1"/>
    <property type="molecule type" value="Genomic_DNA"/>
</dbReference>
<dbReference type="Proteomes" id="UP000238296">
    <property type="component" value="Unassembled WGS sequence"/>
</dbReference>
<reference evidence="1 2" key="1">
    <citation type="journal article" date="2017" name="Int. J. Syst. Evol. Microbiol.">
        <title>Mycobacterium talmoniae sp. nov., a slowly growing mycobacterium isolated from human respiratory samples.</title>
        <authorList>
            <person name="Davidson R.M."/>
            <person name="DeGroote M.A."/>
            <person name="Marola J.L."/>
            <person name="Buss S."/>
            <person name="Jones V."/>
            <person name="McNeil M.R."/>
            <person name="Freifeld A.G."/>
            <person name="Elaine Epperson L."/>
            <person name="Hasan N.A."/>
            <person name="Jackson M."/>
            <person name="Iwen P.C."/>
            <person name="Salfinger M."/>
            <person name="Strong M."/>
        </authorList>
    </citation>
    <scope>NUCLEOTIDE SEQUENCE [LARGE SCALE GENOMIC DNA]</scope>
    <source>
        <strain evidence="1 2">ATCC BAA-2683</strain>
    </source>
</reference>
<dbReference type="AlphaFoldDB" id="A0A2S8BM82"/>
<evidence type="ECO:0000313" key="2">
    <source>
        <dbReference type="Proteomes" id="UP000238296"/>
    </source>
</evidence>
<proteinExistence type="predicted"/>
<comment type="caution">
    <text evidence="1">The sequence shown here is derived from an EMBL/GenBank/DDBJ whole genome shotgun (WGS) entry which is preliminary data.</text>
</comment>
<protein>
    <submittedName>
        <fullName evidence="1">Uncharacterized protein</fullName>
    </submittedName>
</protein>
<organism evidence="1 2">
    <name type="scientific">Mycobacterium talmoniae</name>
    <dbReference type="NCBI Taxonomy" id="1858794"/>
    <lineage>
        <taxon>Bacteria</taxon>
        <taxon>Bacillati</taxon>
        <taxon>Actinomycetota</taxon>
        <taxon>Actinomycetes</taxon>
        <taxon>Mycobacteriales</taxon>
        <taxon>Mycobacteriaceae</taxon>
        <taxon>Mycobacterium</taxon>
    </lineage>
</organism>
<sequence length="81" mass="8598">MLIFGVVAKVCTPSSALTVAPLETTCQCGGAVTVMSKVALRSGWSKQANIRLASAVSNWEYRYTSSSTGSTKRCRPSPVLE</sequence>
<gene>
    <name evidence="1" type="ORF">C1Y40_02052</name>
</gene>
<name>A0A2S8BM82_9MYCO</name>
<accession>A0A2S8BM82</accession>